<protein>
    <submittedName>
        <fullName evidence="1">Uncharacterized protein</fullName>
    </submittedName>
</protein>
<reference evidence="1 2" key="1">
    <citation type="submission" date="2014-10" db="EMBL/GenBank/DDBJ databases">
        <title>Draft genome sequence of the proteorhodopsin-containing marine bacterium Dokdonia donghaensis.</title>
        <authorList>
            <person name="Gomez-Consarnau L."/>
            <person name="Gonzalez J.M."/>
            <person name="Riedel T."/>
            <person name="Jaenicke S."/>
            <person name="Wagner-Doebler I."/>
            <person name="Fuhrman J.A."/>
        </authorList>
    </citation>
    <scope>NUCLEOTIDE SEQUENCE [LARGE SCALE GENOMIC DNA]</scope>
    <source>
        <strain evidence="1 2">DSW-1</strain>
    </source>
</reference>
<evidence type="ECO:0000313" key="1">
    <source>
        <dbReference type="EMBL" id="KGO07634.1"/>
    </source>
</evidence>
<dbReference type="PATRIC" id="fig|1300343.5.peg.1451"/>
<dbReference type="PROSITE" id="PS51257">
    <property type="entry name" value="PROKAR_LIPOPROTEIN"/>
    <property type="match status" value="1"/>
</dbReference>
<gene>
    <name evidence="1" type="ORF">NV36_12815</name>
</gene>
<comment type="caution">
    <text evidence="1">The sequence shown here is derived from an EMBL/GenBank/DDBJ whole genome shotgun (WGS) entry which is preliminary data.</text>
</comment>
<dbReference type="RefSeq" id="WP_035327891.1">
    <property type="nucleotide sequence ID" value="NZ_CP015125.1"/>
</dbReference>
<evidence type="ECO:0000313" key="2">
    <source>
        <dbReference type="Proteomes" id="UP000030140"/>
    </source>
</evidence>
<dbReference type="OrthoDB" id="1447403at2"/>
<organism evidence="1 2">
    <name type="scientific">Dokdonia donghaensis DSW-1</name>
    <dbReference type="NCBI Taxonomy" id="1300343"/>
    <lineage>
        <taxon>Bacteria</taxon>
        <taxon>Pseudomonadati</taxon>
        <taxon>Bacteroidota</taxon>
        <taxon>Flavobacteriia</taxon>
        <taxon>Flavobacteriales</taxon>
        <taxon>Flavobacteriaceae</taxon>
        <taxon>Dokdonia</taxon>
    </lineage>
</organism>
<sequence>MMRFTLFLLASCFLLIGGCESTKSTPVETTKPATPVVVIEAEPEPLKEVVEDENVDVYKKLIFNTKLGVSPKRPNWVLFSNGTYIIFPRGTSKEDMRKSALGFLQRFTSETASVRKSPLTKGWIASTPKGVYNYVALNQASSRLATDQELATIGLQNIKKDKADPIIVHINTPK</sequence>
<dbReference type="Proteomes" id="UP000030140">
    <property type="component" value="Unassembled WGS sequence"/>
</dbReference>
<proteinExistence type="predicted"/>
<dbReference type="EMBL" id="JSAQ01000001">
    <property type="protein sequence ID" value="KGO07634.1"/>
    <property type="molecule type" value="Genomic_DNA"/>
</dbReference>
<dbReference type="AlphaFoldDB" id="A0A0A2GWH4"/>
<accession>A0A0A2GWH4</accession>
<name>A0A0A2GWH4_9FLAO</name>
<dbReference type="KEGG" id="ddo:I597_1443"/>
<keyword evidence="2" id="KW-1185">Reference proteome</keyword>